<keyword evidence="2" id="KW-1133">Transmembrane helix</keyword>
<accession>A0A6A4UTY5</accession>
<proteinExistence type="predicted"/>
<dbReference type="InterPro" id="IPR013783">
    <property type="entry name" value="Ig-like_fold"/>
</dbReference>
<evidence type="ECO:0000313" key="6">
    <source>
        <dbReference type="Proteomes" id="UP000440578"/>
    </source>
</evidence>
<feature type="compositionally biased region" description="Polar residues" evidence="1">
    <location>
        <begin position="826"/>
        <end position="844"/>
    </location>
</feature>
<reference evidence="5 6" key="1">
    <citation type="submission" date="2019-07" db="EMBL/GenBank/DDBJ databases">
        <title>Draft genome assembly of a fouling barnacle, Amphibalanus amphitrite (Darwin, 1854): The first reference genome for Thecostraca.</title>
        <authorList>
            <person name="Kim W."/>
        </authorList>
    </citation>
    <scope>NUCLEOTIDE SEQUENCE [LARGE SCALE GENOMIC DNA]</scope>
    <source>
        <strain evidence="5">SNU_AA5</strain>
        <tissue evidence="5">Soma without cirri and trophi</tissue>
    </source>
</reference>
<dbReference type="Gene3D" id="2.60.40.10">
    <property type="entry name" value="Immunoglobulins"/>
    <property type="match status" value="4"/>
</dbReference>
<name>A0A6A4UTY5_AMPAM</name>
<dbReference type="SMART" id="SM00060">
    <property type="entry name" value="FN3"/>
    <property type="match status" value="5"/>
</dbReference>
<keyword evidence="6" id="KW-1185">Reference proteome</keyword>
<dbReference type="PROSITE" id="PS50853">
    <property type="entry name" value="FN3"/>
    <property type="match status" value="1"/>
</dbReference>
<dbReference type="PANTHER" id="PTHR46957">
    <property type="entry name" value="CYTOKINE RECEPTOR"/>
    <property type="match status" value="1"/>
</dbReference>
<dbReference type="InterPro" id="IPR003961">
    <property type="entry name" value="FN3_dom"/>
</dbReference>
<dbReference type="InterPro" id="IPR050713">
    <property type="entry name" value="RTP_Phos/Ushers"/>
</dbReference>
<dbReference type="InterPro" id="IPR036116">
    <property type="entry name" value="FN3_sf"/>
</dbReference>
<dbReference type="OrthoDB" id="6382334at2759"/>
<feature type="compositionally biased region" description="Low complexity" evidence="1">
    <location>
        <begin position="1007"/>
        <end position="1031"/>
    </location>
</feature>
<evidence type="ECO:0000256" key="1">
    <source>
        <dbReference type="SAM" id="MobiDB-lite"/>
    </source>
</evidence>
<feature type="region of interest" description="Disordered" evidence="1">
    <location>
        <begin position="808"/>
        <end position="873"/>
    </location>
</feature>
<sequence>MCIGMRLAMAAPGRWRPPACPWLLSALLLLSGFTRSAALSCMGDDLNGMGTTYPSQDINVRPNTEFSITCQIDPAHPKVAGYTANDLYFTRSEELAVGGFRRTEVAADNYEVLNSTMLRLTDRLERRARYSYACRLRHKTTPTLGICTNNVNIGDPPLPVEGFRCVSQNWQAVNCTWREPFNAIRTRYEPEYRTMTRIARYRKPCNITAIRRPLRPGQTRTVSCLVSENNFRFSHETFRMVMNAYNELGNASSDFVLSTYEIASRGPIDFSVEYTSRWNQTPQPVDASAMQFMHNSKHTKGRNTTNDTLVSGLLPNTDYRFACLPRLRAPRWARFDLVGRATSRTVYVYWQQIEAHEQNGPQFGYCAVRLRPGRAAAPPDNTTDAYALFRDLDLGRHEFSIAACNSEGKSAEPATLVVPEQEDVLPRPHPVTLVAEAPGSYTLAWEQKADTPVDNYTLFWCQHMRDRPFQCEGQLNWTVVDGSLRNHSLRLPATAEYQFAVAANRGAASSGMVWSRCVLLASGGAAGEEQSVVHPAGERRSTVRVPGLAPYTEYRLQVSALNSSAVHVSWAAPARPNGQLTQYQLKQIEPAGGDTVSLPASTKAHTVVGLQPYRNYKFRLSVCNKADCSAWSAAVSGRTLAGRPGHMEPPRTQLLNASAVRVSWRPPTVPGGPRPVYTLRTVSERRGVNTTTDQTLLYSATDGGRLVAELAVPECEPGSSQRHLFAIRASVTVSPAGRLDGPWSPLTEQQCVLVSDWPTATIVGVVVGGALLMMFVVLLFFLLCHRTKRKLSEMRNLGVNMPAGLDRPEKAHGFPGGPDSGYGRLVSQSSGTTDRTAASVSGQPLLQEDLTREECDGEGSELTPAVNTDSNSCSSSATNYTDSGAECDKVASSPTYSKFRWPVPAAPPKPQLAPYVQAAGPELPGAAAAAGSAPPYTKFSPYVDAKAIQALVARGRSMESLPAGEPSGDLSRSEPDLSGAAAGPPPPYSQIGHRSSTGYVSMPPEDGLPAAARLGSPPPAAGGAKPCPAAADKSAERNAYVALGPPPQPSSVTGFPPYVLAGPPPGEAPPAVGGCSPAHAAAAAAASMSVPTGTAGAPPAWASARLADGAPEVSSGYVQHDKMHPQMELHELAAGAATTESLAAAEPVLSPKKLPTVATARDPYCRVVTSHQGAPDLGPNVSMV</sequence>
<dbReference type="AlphaFoldDB" id="A0A6A4UTY5"/>
<feature type="chain" id="PRO_5025627377" evidence="3">
    <location>
        <begin position="39"/>
        <end position="1184"/>
    </location>
</feature>
<dbReference type="PANTHER" id="PTHR46957:SF3">
    <property type="entry name" value="CYTOKINE RECEPTOR"/>
    <property type="match status" value="1"/>
</dbReference>
<evidence type="ECO:0000259" key="4">
    <source>
        <dbReference type="PROSITE" id="PS50853"/>
    </source>
</evidence>
<keyword evidence="2" id="KW-0472">Membrane</keyword>
<dbReference type="Proteomes" id="UP000440578">
    <property type="component" value="Unassembled WGS sequence"/>
</dbReference>
<feature type="domain" description="Fibronectin type-III" evidence="4">
    <location>
        <begin position="552"/>
        <end position="642"/>
    </location>
</feature>
<evidence type="ECO:0000313" key="5">
    <source>
        <dbReference type="EMBL" id="KAF0287177.1"/>
    </source>
</evidence>
<keyword evidence="5" id="KW-0675">Receptor</keyword>
<keyword evidence="3" id="KW-0732">Signal</keyword>
<dbReference type="SUPFAM" id="SSF49265">
    <property type="entry name" value="Fibronectin type III"/>
    <property type="match status" value="3"/>
</dbReference>
<dbReference type="GO" id="GO:0016020">
    <property type="term" value="C:membrane"/>
    <property type="evidence" value="ECO:0007669"/>
    <property type="project" value="UniProtKB-SubCell"/>
</dbReference>
<gene>
    <name evidence="5" type="primary">dome</name>
    <name evidence="5" type="ORF">FJT64_014363</name>
</gene>
<feature type="region of interest" description="Disordered" evidence="1">
    <location>
        <begin position="958"/>
        <end position="1031"/>
    </location>
</feature>
<evidence type="ECO:0000256" key="2">
    <source>
        <dbReference type="SAM" id="Phobius"/>
    </source>
</evidence>
<feature type="signal peptide" evidence="3">
    <location>
        <begin position="1"/>
        <end position="38"/>
    </location>
</feature>
<dbReference type="CDD" id="cd00063">
    <property type="entry name" value="FN3"/>
    <property type="match status" value="1"/>
</dbReference>
<evidence type="ECO:0000256" key="3">
    <source>
        <dbReference type="SAM" id="SignalP"/>
    </source>
</evidence>
<dbReference type="EMBL" id="VIIS01002210">
    <property type="protein sequence ID" value="KAF0287177.1"/>
    <property type="molecule type" value="Genomic_DNA"/>
</dbReference>
<organism evidence="5 6">
    <name type="scientific">Amphibalanus amphitrite</name>
    <name type="common">Striped barnacle</name>
    <name type="synonym">Balanus amphitrite</name>
    <dbReference type="NCBI Taxonomy" id="1232801"/>
    <lineage>
        <taxon>Eukaryota</taxon>
        <taxon>Metazoa</taxon>
        <taxon>Ecdysozoa</taxon>
        <taxon>Arthropoda</taxon>
        <taxon>Crustacea</taxon>
        <taxon>Multicrustacea</taxon>
        <taxon>Cirripedia</taxon>
        <taxon>Thoracica</taxon>
        <taxon>Thoracicalcarea</taxon>
        <taxon>Balanomorpha</taxon>
        <taxon>Balanoidea</taxon>
        <taxon>Balanidae</taxon>
        <taxon>Amphibalaninae</taxon>
        <taxon>Amphibalanus</taxon>
    </lineage>
</organism>
<comment type="caution">
    <text evidence="5">The sequence shown here is derived from an EMBL/GenBank/DDBJ whole genome shotgun (WGS) entry which is preliminary data.</text>
</comment>
<keyword evidence="2" id="KW-0812">Transmembrane</keyword>
<feature type="transmembrane region" description="Helical" evidence="2">
    <location>
        <begin position="757"/>
        <end position="784"/>
    </location>
</feature>
<dbReference type="Pfam" id="PF00041">
    <property type="entry name" value="fn3"/>
    <property type="match status" value="1"/>
</dbReference>
<protein>
    <submittedName>
        <fullName evidence="5">Cytokine receptor</fullName>
    </submittedName>
</protein>